<dbReference type="SUPFAM" id="SSF46689">
    <property type="entry name" value="Homeodomain-like"/>
    <property type="match status" value="1"/>
</dbReference>
<comment type="caution">
    <text evidence="9">The sequence shown here is derived from an EMBL/GenBank/DDBJ whole genome shotgun (WGS) entry which is preliminary data.</text>
</comment>
<feature type="region of interest" description="Disordered" evidence="7">
    <location>
        <begin position="1"/>
        <end position="76"/>
    </location>
</feature>
<dbReference type="EMBL" id="JACAZI010000033">
    <property type="protein sequence ID" value="KAF7330411.1"/>
    <property type="molecule type" value="Genomic_DNA"/>
</dbReference>
<evidence type="ECO:0000256" key="2">
    <source>
        <dbReference type="ARBA" id="ARBA00023125"/>
    </source>
</evidence>
<dbReference type="Proteomes" id="UP000620124">
    <property type="component" value="Unassembled WGS sequence"/>
</dbReference>
<dbReference type="PANTHER" id="PTHR24324:SF5">
    <property type="entry name" value="HEMATOPOIETICALLY-EXPRESSED HOMEOBOX PROTEIN HHEX"/>
    <property type="match status" value="1"/>
</dbReference>
<keyword evidence="2 5" id="KW-0238">DNA-binding</keyword>
<evidence type="ECO:0000256" key="1">
    <source>
        <dbReference type="ARBA" id="ARBA00004123"/>
    </source>
</evidence>
<dbReference type="InterPro" id="IPR009057">
    <property type="entry name" value="Homeodomain-like_sf"/>
</dbReference>
<proteinExistence type="predicted"/>
<reference evidence="9" key="1">
    <citation type="submission" date="2020-05" db="EMBL/GenBank/DDBJ databases">
        <title>Mycena genomes resolve the evolution of fungal bioluminescence.</title>
        <authorList>
            <person name="Tsai I.J."/>
        </authorList>
    </citation>
    <scope>NUCLEOTIDE SEQUENCE</scope>
    <source>
        <strain evidence="9">CCC161011</strain>
    </source>
</reference>
<evidence type="ECO:0000313" key="9">
    <source>
        <dbReference type="EMBL" id="KAF7330411.1"/>
    </source>
</evidence>
<evidence type="ECO:0000256" key="7">
    <source>
        <dbReference type="SAM" id="MobiDB-lite"/>
    </source>
</evidence>
<evidence type="ECO:0000256" key="5">
    <source>
        <dbReference type="PROSITE-ProRule" id="PRU00108"/>
    </source>
</evidence>
<dbReference type="GO" id="GO:0000978">
    <property type="term" value="F:RNA polymerase II cis-regulatory region sequence-specific DNA binding"/>
    <property type="evidence" value="ECO:0007669"/>
    <property type="project" value="TreeGrafter"/>
</dbReference>
<feature type="compositionally biased region" description="Basic and acidic residues" evidence="7">
    <location>
        <begin position="57"/>
        <end position="69"/>
    </location>
</feature>
<gene>
    <name evidence="9" type="ORF">MVEN_02479700</name>
</gene>
<dbReference type="OrthoDB" id="6159439at2759"/>
<dbReference type="InterPro" id="IPR001356">
    <property type="entry name" value="HD"/>
</dbReference>
<evidence type="ECO:0000313" key="10">
    <source>
        <dbReference type="Proteomes" id="UP000620124"/>
    </source>
</evidence>
<comment type="subcellular location">
    <subcellularLocation>
        <location evidence="1 5 6">Nucleus</location>
    </subcellularLocation>
</comment>
<dbReference type="Gene3D" id="1.10.10.60">
    <property type="entry name" value="Homeodomain-like"/>
    <property type="match status" value="1"/>
</dbReference>
<sequence length="441" mass="49403">MAGTPQIRAKLQIDPSAMACTSTPSPSSASTSLSTLSPLNTRPSSAGSQTTEEEEEKGAKSDKSDPEKPKRSRVTPEQLVHLERFFAVERSPTASRRREIGELLGMHERQTQIWFQNRRAKAKLQNSKIKKAKDLYHGPDSMALPRLSTSFENELNSLIHEDEPVTFIPCSDLSIGSWRRIATDTSQRDLMEIPFDTIIDTELTNASPGSTGLASFVLSRPPTFYLESSEDGAPRHWKRCTDWTEGHQASHVLRHDLIGSAIPLVHLLQSLQAKTDASSPYSPYYRSAPPSPMEIPPPPLSIIHRSAEQQLYPEETTLIRPNGYRRRSYAAANDLSQLVVSGLSHYGRDLPHTAPAVSYTHTSYLPAPLCTLLPVEPMLAAEEQHSLEDYGARPVSHDMTPRPYSAQPVPRRFYEKPSPFFFQPVPQRRVVVHRWRRANVS</sequence>
<feature type="domain" description="Homeobox" evidence="8">
    <location>
        <begin position="65"/>
        <end position="125"/>
    </location>
</feature>
<feature type="DNA-binding region" description="Homeobox" evidence="5">
    <location>
        <begin position="67"/>
        <end position="126"/>
    </location>
</feature>
<dbReference type="SMART" id="SM00389">
    <property type="entry name" value="HOX"/>
    <property type="match status" value="1"/>
</dbReference>
<evidence type="ECO:0000256" key="4">
    <source>
        <dbReference type="ARBA" id="ARBA00023242"/>
    </source>
</evidence>
<dbReference type="GO" id="GO:0005634">
    <property type="term" value="C:nucleus"/>
    <property type="evidence" value="ECO:0007669"/>
    <property type="project" value="UniProtKB-SubCell"/>
</dbReference>
<protein>
    <submittedName>
        <fullName evidence="9">U1 snRNP 70K protein</fullName>
    </submittedName>
</protein>
<dbReference type="GO" id="GO:0030154">
    <property type="term" value="P:cell differentiation"/>
    <property type="evidence" value="ECO:0007669"/>
    <property type="project" value="TreeGrafter"/>
</dbReference>
<accession>A0A8H6WXE3</accession>
<dbReference type="GO" id="GO:0006357">
    <property type="term" value="P:regulation of transcription by RNA polymerase II"/>
    <property type="evidence" value="ECO:0007669"/>
    <property type="project" value="TreeGrafter"/>
</dbReference>
<evidence type="ECO:0000256" key="3">
    <source>
        <dbReference type="ARBA" id="ARBA00023155"/>
    </source>
</evidence>
<dbReference type="PROSITE" id="PS50071">
    <property type="entry name" value="HOMEOBOX_2"/>
    <property type="match status" value="1"/>
</dbReference>
<dbReference type="CDD" id="cd00086">
    <property type="entry name" value="homeodomain"/>
    <property type="match status" value="1"/>
</dbReference>
<dbReference type="AlphaFoldDB" id="A0A8H6WXE3"/>
<name>A0A8H6WXE3_9AGAR</name>
<dbReference type="PANTHER" id="PTHR24324">
    <property type="entry name" value="HOMEOBOX PROTEIN HHEX"/>
    <property type="match status" value="1"/>
</dbReference>
<organism evidence="9 10">
    <name type="scientific">Mycena venus</name>
    <dbReference type="NCBI Taxonomy" id="2733690"/>
    <lineage>
        <taxon>Eukaryota</taxon>
        <taxon>Fungi</taxon>
        <taxon>Dikarya</taxon>
        <taxon>Basidiomycota</taxon>
        <taxon>Agaricomycotina</taxon>
        <taxon>Agaricomycetes</taxon>
        <taxon>Agaricomycetidae</taxon>
        <taxon>Agaricales</taxon>
        <taxon>Marasmiineae</taxon>
        <taxon>Mycenaceae</taxon>
        <taxon>Mycena</taxon>
    </lineage>
</organism>
<keyword evidence="4 5" id="KW-0539">Nucleus</keyword>
<evidence type="ECO:0000259" key="8">
    <source>
        <dbReference type="PROSITE" id="PS50071"/>
    </source>
</evidence>
<keyword evidence="10" id="KW-1185">Reference proteome</keyword>
<feature type="compositionally biased region" description="Low complexity" evidence="7">
    <location>
        <begin position="15"/>
        <end position="45"/>
    </location>
</feature>
<dbReference type="InterPro" id="IPR051000">
    <property type="entry name" value="Homeobox_DNA-bind_prot"/>
</dbReference>
<dbReference type="Pfam" id="PF00046">
    <property type="entry name" value="Homeodomain"/>
    <property type="match status" value="1"/>
</dbReference>
<keyword evidence="3 5" id="KW-0371">Homeobox</keyword>
<evidence type="ECO:0000256" key="6">
    <source>
        <dbReference type="RuleBase" id="RU000682"/>
    </source>
</evidence>